<evidence type="ECO:0000313" key="2">
    <source>
        <dbReference type="EMBL" id="KGF56460.1"/>
    </source>
</evidence>
<sequence>METVVVAFEGEKNGRRLKELLESSGTAACLLCRTADQVKRLVRQQRLTAVVCGYKFPDGTAEELAGELPGFCTVLLLAPRGLLELVPERPGLLRLPAPAGRRELLAAVEELLRLGEEAGALLPPRRSREEREVVERAKERLMARNGMTEEEAHRALRRRSMDCRIPLADAARMLLDGERPAP</sequence>
<dbReference type="EMBL" id="ADLO01000041">
    <property type="protein sequence ID" value="KGF56460.1"/>
    <property type="molecule type" value="Genomic_DNA"/>
</dbReference>
<dbReference type="HOGENOM" id="CLU_000445_65_3_9"/>
<dbReference type="InterPro" id="IPR005561">
    <property type="entry name" value="ANTAR"/>
</dbReference>
<dbReference type="PATRIC" id="fig|742738.3.peg.1093"/>
<evidence type="ECO:0000259" key="1">
    <source>
        <dbReference type="PROSITE" id="PS50921"/>
    </source>
</evidence>
<gene>
    <name evidence="2" type="ORF">HMPREF9460_01052</name>
</gene>
<protein>
    <recommendedName>
        <fullName evidence="1">ANTAR domain-containing protein</fullName>
    </recommendedName>
</protein>
<dbReference type="AlphaFoldDB" id="A0A096BBJ1"/>
<dbReference type="Gene3D" id="1.10.10.10">
    <property type="entry name" value="Winged helix-like DNA-binding domain superfamily/Winged helix DNA-binding domain"/>
    <property type="match status" value="1"/>
</dbReference>
<comment type="caution">
    <text evidence="2">The sequence shown here is derived from an EMBL/GenBank/DDBJ whole genome shotgun (WGS) entry which is preliminary data.</text>
</comment>
<dbReference type="Pfam" id="PF03861">
    <property type="entry name" value="ANTAR"/>
    <property type="match status" value="1"/>
</dbReference>
<reference evidence="2 3" key="1">
    <citation type="submission" date="2011-08" db="EMBL/GenBank/DDBJ databases">
        <title>The Genome Sequence of Clostridium orbiscindens 1_3_50AFAA.</title>
        <authorList>
            <consortium name="The Broad Institute Genome Sequencing Platform"/>
            <person name="Earl A."/>
            <person name="Ward D."/>
            <person name="Feldgarden M."/>
            <person name="Gevers D."/>
            <person name="Daigneault M."/>
            <person name="Strauss J."/>
            <person name="Allen-Vercoe E."/>
            <person name="Young S.K."/>
            <person name="Zeng Q."/>
            <person name="Gargeya S."/>
            <person name="Fitzgerald M."/>
            <person name="Haas B."/>
            <person name="Abouelleil A."/>
            <person name="Alvarado L."/>
            <person name="Arachchi H.M."/>
            <person name="Berlin A."/>
            <person name="Brown A."/>
            <person name="Chapman S.B."/>
            <person name="Chen Z."/>
            <person name="Dunbar C."/>
            <person name="Freedman E."/>
            <person name="Gearin G."/>
            <person name="Gellesch M."/>
            <person name="Goldberg J."/>
            <person name="Griggs A."/>
            <person name="Gujja S."/>
            <person name="Heiman D."/>
            <person name="Howarth C."/>
            <person name="Larson L."/>
            <person name="Lui A."/>
            <person name="MacDonald P.J.P."/>
            <person name="Montmayeur A."/>
            <person name="Murphy C."/>
            <person name="Neiman D."/>
            <person name="Pearson M."/>
            <person name="Priest M."/>
            <person name="Roberts A."/>
            <person name="Saif S."/>
            <person name="Shea T."/>
            <person name="Shenoy N."/>
            <person name="Sisk P."/>
            <person name="Stolte C."/>
            <person name="Sykes S."/>
            <person name="Wortman J."/>
            <person name="Nusbaum C."/>
            <person name="Birren B."/>
        </authorList>
    </citation>
    <scope>NUCLEOTIDE SEQUENCE [LARGE SCALE GENOMIC DNA]</scope>
    <source>
        <strain evidence="2 3">1_3_50AFAA</strain>
    </source>
</reference>
<dbReference type="InterPro" id="IPR011006">
    <property type="entry name" value="CheY-like_superfamily"/>
</dbReference>
<accession>A0A096BBJ1</accession>
<evidence type="ECO:0000313" key="3">
    <source>
        <dbReference type="Proteomes" id="UP000029585"/>
    </source>
</evidence>
<name>A0A096BBJ1_FLAPL</name>
<keyword evidence="3" id="KW-1185">Reference proteome</keyword>
<dbReference type="Proteomes" id="UP000029585">
    <property type="component" value="Unassembled WGS sequence"/>
</dbReference>
<feature type="domain" description="ANTAR" evidence="1">
    <location>
        <begin position="114"/>
        <end position="175"/>
    </location>
</feature>
<organism evidence="2 3">
    <name type="scientific">Flavonifractor plautii 1_3_50AFAA</name>
    <dbReference type="NCBI Taxonomy" id="742738"/>
    <lineage>
        <taxon>Bacteria</taxon>
        <taxon>Bacillati</taxon>
        <taxon>Bacillota</taxon>
        <taxon>Clostridia</taxon>
        <taxon>Eubacteriales</taxon>
        <taxon>Oscillospiraceae</taxon>
        <taxon>Flavonifractor</taxon>
    </lineage>
</organism>
<dbReference type="InterPro" id="IPR036388">
    <property type="entry name" value="WH-like_DNA-bd_sf"/>
</dbReference>
<dbReference type="SUPFAM" id="SSF52172">
    <property type="entry name" value="CheY-like"/>
    <property type="match status" value="1"/>
</dbReference>
<dbReference type="PROSITE" id="PS50921">
    <property type="entry name" value="ANTAR"/>
    <property type="match status" value="1"/>
</dbReference>
<dbReference type="eggNOG" id="COG3707">
    <property type="taxonomic scope" value="Bacteria"/>
</dbReference>
<dbReference type="GO" id="GO:0003723">
    <property type="term" value="F:RNA binding"/>
    <property type="evidence" value="ECO:0007669"/>
    <property type="project" value="InterPro"/>
</dbReference>
<proteinExistence type="predicted"/>
<dbReference type="SMART" id="SM01012">
    <property type="entry name" value="ANTAR"/>
    <property type="match status" value="1"/>
</dbReference>